<dbReference type="InterPro" id="IPR045584">
    <property type="entry name" value="Pilin-like"/>
</dbReference>
<evidence type="ECO:0000313" key="4">
    <source>
        <dbReference type="Proteomes" id="UP000401081"/>
    </source>
</evidence>
<evidence type="ECO:0000256" key="2">
    <source>
        <dbReference type="SAM" id="Phobius"/>
    </source>
</evidence>
<dbReference type="AlphaFoldDB" id="A0A485AQG3"/>
<protein>
    <submittedName>
        <fullName evidence="3">Tfp pilus assembly protein FimT</fullName>
    </submittedName>
</protein>
<keyword evidence="2" id="KW-0812">Transmembrane</keyword>
<gene>
    <name evidence="3" type="ORF">NCTC12993_02522</name>
</gene>
<dbReference type="NCBIfam" id="TIGR02532">
    <property type="entry name" value="IV_pilin_GFxxxE"/>
    <property type="match status" value="1"/>
</dbReference>
<dbReference type="Pfam" id="PF07963">
    <property type="entry name" value="N_methyl"/>
    <property type="match status" value="1"/>
</dbReference>
<dbReference type="GO" id="GO:0016020">
    <property type="term" value="C:membrane"/>
    <property type="evidence" value="ECO:0007669"/>
    <property type="project" value="UniProtKB-SubCell"/>
</dbReference>
<comment type="subcellular location">
    <subcellularLocation>
        <location evidence="1">Membrane</location>
        <topology evidence="1">Single-pass membrane protein</topology>
    </subcellularLocation>
</comment>
<organism evidence="3 4">
    <name type="scientific">Kluyvera cryocrescens</name>
    <name type="common">Kluyvera citrophila</name>
    <dbReference type="NCBI Taxonomy" id="580"/>
    <lineage>
        <taxon>Bacteria</taxon>
        <taxon>Pseudomonadati</taxon>
        <taxon>Pseudomonadota</taxon>
        <taxon>Gammaproteobacteria</taxon>
        <taxon>Enterobacterales</taxon>
        <taxon>Enterobacteriaceae</taxon>
        <taxon>Kluyvera</taxon>
    </lineage>
</organism>
<dbReference type="SUPFAM" id="SSF54523">
    <property type="entry name" value="Pili subunits"/>
    <property type="match status" value="1"/>
</dbReference>
<accession>A0A485AQG3</accession>
<reference evidence="3 4" key="1">
    <citation type="submission" date="2019-03" db="EMBL/GenBank/DDBJ databases">
        <authorList>
            <consortium name="Pathogen Informatics"/>
        </authorList>
    </citation>
    <scope>NUCLEOTIDE SEQUENCE [LARGE SCALE GENOMIC DNA]</scope>
    <source>
        <strain evidence="3 4">NCTC12993</strain>
    </source>
</reference>
<keyword evidence="4" id="KW-1185">Reference proteome</keyword>
<feature type="transmembrane region" description="Helical" evidence="2">
    <location>
        <begin position="63"/>
        <end position="86"/>
    </location>
</feature>
<dbReference type="Proteomes" id="UP000401081">
    <property type="component" value="Unassembled WGS sequence"/>
</dbReference>
<keyword evidence="2" id="KW-0472">Membrane</keyword>
<evidence type="ECO:0000313" key="3">
    <source>
        <dbReference type="EMBL" id="VFS63205.1"/>
    </source>
</evidence>
<keyword evidence="2" id="KW-1133">Transmembrane helix</keyword>
<sequence>MPGSGVWQHRIPSVILRGGFQPVVVVTATRTFSSVAPRERQILCSYSNFAPDILTTMNREHGFTLIETLVAMTLVLILCVSGLYGWQSWQQSQRLWQSASALREYMLYLRNDANWHNIDRRVRVNRAAQHWCLVADDAVLNDCPSGNPAIFRPLWPEIMVSNITPNLAFFGLRNTAWAGSITLSNASGSWSVVVSGWGGEFGCARRQHANARLFIAGSPNRHGDQQRFAAGRITFLTGLTARRSGSRCAQQALEEDLWQPLFTVAKHIQRAGYCAGDTCHGESLLSRFARRLPYCPLGPVTITAAGRRHQMMRLIASAFA</sequence>
<dbReference type="NCBIfam" id="NF007800">
    <property type="entry name" value="PRK10506.1"/>
    <property type="match status" value="1"/>
</dbReference>
<dbReference type="EMBL" id="CAADJD010000018">
    <property type="protein sequence ID" value="VFS63205.1"/>
    <property type="molecule type" value="Genomic_DNA"/>
</dbReference>
<dbReference type="InterPro" id="IPR012902">
    <property type="entry name" value="N_methyl_site"/>
</dbReference>
<evidence type="ECO:0000256" key="1">
    <source>
        <dbReference type="ARBA" id="ARBA00004167"/>
    </source>
</evidence>
<proteinExistence type="predicted"/>
<name>A0A485AQG3_KLUCR</name>